<dbReference type="Gene3D" id="1.10.510.10">
    <property type="entry name" value="Transferase(Phosphotransferase) domain 1"/>
    <property type="match status" value="1"/>
</dbReference>
<evidence type="ECO:0000256" key="7">
    <source>
        <dbReference type="PIRSR" id="PIRSR630616-1"/>
    </source>
</evidence>
<protein>
    <submittedName>
        <fullName evidence="14">CAMK protein kinase</fullName>
    </submittedName>
</protein>
<evidence type="ECO:0000256" key="8">
    <source>
        <dbReference type="PIRSR" id="PIRSR630616-2"/>
    </source>
</evidence>
<dbReference type="Pfam" id="PF00498">
    <property type="entry name" value="FHA"/>
    <property type="match status" value="1"/>
</dbReference>
<dbReference type="Gene3D" id="3.30.200.20">
    <property type="entry name" value="Phosphorylase Kinase, domain 1"/>
    <property type="match status" value="1"/>
</dbReference>
<evidence type="ECO:0000313" key="15">
    <source>
        <dbReference type="Proteomes" id="UP000001628"/>
    </source>
</evidence>
<feature type="compositionally biased region" description="Polar residues" evidence="11">
    <location>
        <begin position="804"/>
        <end position="814"/>
    </location>
</feature>
<feature type="region of interest" description="Disordered" evidence="11">
    <location>
        <begin position="752"/>
        <end position="908"/>
    </location>
</feature>
<feature type="region of interest" description="Disordered" evidence="11">
    <location>
        <begin position="1"/>
        <end position="23"/>
    </location>
</feature>
<dbReference type="VEuPathDB" id="FungiDB:PADG_00120"/>
<evidence type="ECO:0000256" key="1">
    <source>
        <dbReference type="ARBA" id="ARBA00005575"/>
    </source>
</evidence>
<feature type="compositionally biased region" description="Polar residues" evidence="11">
    <location>
        <begin position="1"/>
        <end position="11"/>
    </location>
</feature>
<dbReference type="InterPro" id="IPR000719">
    <property type="entry name" value="Prot_kinase_dom"/>
</dbReference>
<name>C1FZT0_PARBD</name>
<reference evidence="14 15" key="1">
    <citation type="journal article" date="2011" name="PLoS Genet.">
        <title>Comparative genomic analysis of human fungal pathogens causing paracoccidioidomycosis.</title>
        <authorList>
            <person name="Desjardins C.A."/>
            <person name="Champion M.D."/>
            <person name="Holder J.W."/>
            <person name="Muszewska A."/>
            <person name="Goldberg J."/>
            <person name="Bailao A.M."/>
            <person name="Brigido M.M."/>
            <person name="Ferreira M.E."/>
            <person name="Garcia A.M."/>
            <person name="Grynberg M."/>
            <person name="Gujja S."/>
            <person name="Heiman D.I."/>
            <person name="Henn M.R."/>
            <person name="Kodira C.D."/>
            <person name="Leon-Narvaez H."/>
            <person name="Longo L.V."/>
            <person name="Ma L.J."/>
            <person name="Malavazi I."/>
            <person name="Matsuo A.L."/>
            <person name="Morais F.V."/>
            <person name="Pereira M."/>
            <person name="Rodriguez-Brito S."/>
            <person name="Sakthikumar S."/>
            <person name="Salem-Izacc S.M."/>
            <person name="Sykes S.M."/>
            <person name="Teixeira M.M."/>
            <person name="Vallejo M.C."/>
            <person name="Walter M.E."/>
            <person name="Yandava C."/>
            <person name="Young S."/>
            <person name="Zeng Q."/>
            <person name="Zucker J."/>
            <person name="Felipe M.S."/>
            <person name="Goldman G.H."/>
            <person name="Haas B.J."/>
            <person name="McEwen J.G."/>
            <person name="Nino-Vega G."/>
            <person name="Puccia R."/>
            <person name="San-Blas G."/>
            <person name="Soares C.M."/>
            <person name="Birren B.W."/>
            <person name="Cuomo C.A."/>
        </authorList>
    </citation>
    <scope>NUCLEOTIDE SEQUENCE [LARGE SCALE GENOMIC DNA]</scope>
    <source>
        <strain evidence="14 15">Pb18</strain>
    </source>
</reference>
<evidence type="ECO:0000256" key="10">
    <source>
        <dbReference type="PROSITE-ProRule" id="PRU10141"/>
    </source>
</evidence>
<dbReference type="SMART" id="SM00240">
    <property type="entry name" value="FHA"/>
    <property type="match status" value="1"/>
</dbReference>
<dbReference type="PROSITE" id="PS00107">
    <property type="entry name" value="PROTEIN_KINASE_ATP"/>
    <property type="match status" value="1"/>
</dbReference>
<accession>C1FZT0</accession>
<evidence type="ECO:0000259" key="13">
    <source>
        <dbReference type="PROSITE" id="PS50011"/>
    </source>
</evidence>
<dbReference type="InterPro" id="IPR008271">
    <property type="entry name" value="Ser/Thr_kinase_AS"/>
</dbReference>
<evidence type="ECO:0000259" key="12">
    <source>
        <dbReference type="PROSITE" id="PS50006"/>
    </source>
</evidence>
<dbReference type="eggNOG" id="KOG0615">
    <property type="taxonomic scope" value="Eukaryota"/>
</dbReference>
<dbReference type="HOGENOM" id="CLU_003637_1_0_1"/>
<feature type="compositionally biased region" description="Low complexity" evidence="11">
    <location>
        <begin position="761"/>
        <end position="774"/>
    </location>
</feature>
<keyword evidence="6 8" id="KW-0067">ATP-binding</keyword>
<evidence type="ECO:0000256" key="2">
    <source>
        <dbReference type="ARBA" id="ARBA00022527"/>
    </source>
</evidence>
<feature type="compositionally biased region" description="Basic and acidic residues" evidence="11">
    <location>
        <begin position="606"/>
        <end position="616"/>
    </location>
</feature>
<dbReference type="Proteomes" id="UP000001628">
    <property type="component" value="Unassembled WGS sequence"/>
</dbReference>
<feature type="domain" description="FHA" evidence="12">
    <location>
        <begin position="94"/>
        <end position="148"/>
    </location>
</feature>
<evidence type="ECO:0000256" key="11">
    <source>
        <dbReference type="SAM" id="MobiDB-lite"/>
    </source>
</evidence>
<dbReference type="AlphaFoldDB" id="C1FZT0"/>
<organism evidence="14 15">
    <name type="scientific">Paracoccidioides brasiliensis (strain Pb18)</name>
    <dbReference type="NCBI Taxonomy" id="502780"/>
    <lineage>
        <taxon>Eukaryota</taxon>
        <taxon>Fungi</taxon>
        <taxon>Dikarya</taxon>
        <taxon>Ascomycota</taxon>
        <taxon>Pezizomycotina</taxon>
        <taxon>Eurotiomycetes</taxon>
        <taxon>Eurotiomycetidae</taxon>
        <taxon>Onygenales</taxon>
        <taxon>Ajellomycetaceae</taxon>
        <taxon>Paracoccidioides</taxon>
    </lineage>
</organism>
<evidence type="ECO:0000256" key="5">
    <source>
        <dbReference type="ARBA" id="ARBA00022777"/>
    </source>
</evidence>
<dbReference type="FunFam" id="1.10.510.10:FF:000861">
    <property type="entry name" value="Serine/threonine-protein kinase RAD53"/>
    <property type="match status" value="1"/>
</dbReference>
<comment type="similarity">
    <text evidence="1">Belongs to the protein kinase superfamily. CAMK Ser/Thr protein kinase family. CHEK2 subfamily.</text>
</comment>
<proteinExistence type="inferred from homology"/>
<dbReference type="KEGG" id="pbn:PADG_00120"/>
<dbReference type="PROSITE" id="PS00108">
    <property type="entry name" value="PROTEIN_KINASE_ST"/>
    <property type="match status" value="1"/>
</dbReference>
<sequence length="1095" mass="122572">MDEATQKSTQPYADPRRMGLNNSGLDEQDIPDIICVLHPNSLSAYDAVSATARYGLQHILQRDNLEYDSGVPNSSNRDIALRFSSSVKDMSMGFCFGRNPNRCDVLLARDDSENKISKVHFRIFLTRDNILMLQDTSTNGTLVDDNFVQRDNKFGAPSTQMLVSGSIIHVTNDSIAGIKFIVRIPPRDGFERQYTQNVIRYMNRVHNNACKKPGVGRGTPGKVAQHDGFLIVPQQGGQTHGMHWNGGSKYNVTGQIGKGAFATVYKLATKRDGVLYACKELDKRQLIKNNISDHKVNSEMMIMSGLRHPNIVQFRDYHDHDNRWIYIIMEFVPGGELSAYLNQCHHLAEDQVKSISRQILHALQYLHRRRITHRDIKPDNILIQSFDPLFVKLSDFGLSKVAQEESFMKTFCGTLLYCAPEVYPEYDKYRRGEARKRRRVADPVPRTSPYDQSVDMWSFGAVTFHILCGTAPFSGRGDDRGASMLRNIMTTNADYDLLRHAGVSEDGVDFVSKLLNRDPRARPKESECFKHPWISDVPDEIAYSQIDEPEDQEFDPTLAAVREVNEDDEAERLDASGIDLNDRLDEDFDKEIDDLEDQEETPTNHNDVKRQRLSHYTEEERQQVAITHTPADITYPSLPNLDSYELAPSILAQAAQSSEPRLFGEITGCDLGSSGAFGANNNLPENISRFELRSNCADPYDYTSSDVESSKSINIMAPPPARTYHQRSGVTLQRGTSAPSLMGAESLVGQLHMESPDGRSPDSTNPTSNNQTTPEDSTDSALSSKAGDSKSGSQDDKREEFRQNHNGLDSNQARSIYAGDKCLPTPEAAPRSAANPCHLGPEHTSKSFDPNLHLELATTIDERTGKEVSRFDGSDADSGARESNPAEGRCSHDPRSTPKVASHKHAIKPTPPFGALISIPGSITETTLYLESRMTSWGRGPRVTVRYSDPMDSRIPAYALELTFWAPSIESRIAQGEDWTQVPGVMTILSTKASNCIWVNNVELRKETQSRDARLFGKLYTGDIITVFRDRKRYLRFRCEFYHGESARMRPLEEKGFIIQKAKYERSRSEGEVSLKTIQDTKTETAPAAASTIAA</sequence>
<evidence type="ECO:0000256" key="9">
    <source>
        <dbReference type="PIRSR" id="PIRSR630616-3"/>
    </source>
</evidence>
<dbReference type="Gene3D" id="2.60.200.20">
    <property type="match status" value="1"/>
</dbReference>
<dbReference type="OMA" id="DTRIPAY"/>
<dbReference type="SUPFAM" id="SSF56112">
    <property type="entry name" value="Protein kinase-like (PK-like)"/>
    <property type="match status" value="1"/>
</dbReference>
<evidence type="ECO:0000313" key="14">
    <source>
        <dbReference type="EMBL" id="EEH43831.2"/>
    </source>
</evidence>
<feature type="active site" description="Proton acceptor" evidence="7">
    <location>
        <position position="375"/>
    </location>
</feature>
<keyword evidence="15" id="KW-1185">Reference proteome</keyword>
<dbReference type="GO" id="GO:0004674">
    <property type="term" value="F:protein serine/threonine kinase activity"/>
    <property type="evidence" value="ECO:0007669"/>
    <property type="project" value="UniProtKB-KW"/>
</dbReference>
<dbReference type="RefSeq" id="XP_010755702.1">
    <property type="nucleotide sequence ID" value="XM_010757400.1"/>
</dbReference>
<dbReference type="InterPro" id="IPR000253">
    <property type="entry name" value="FHA_dom"/>
</dbReference>
<feature type="region of interest" description="Disordered" evidence="11">
    <location>
        <begin position="594"/>
        <end position="616"/>
    </location>
</feature>
<dbReference type="OrthoDB" id="504170at2759"/>
<feature type="compositionally biased region" description="Basic and acidic residues" evidence="11">
    <location>
        <begin position="793"/>
        <end position="803"/>
    </location>
</feature>
<keyword evidence="4 8" id="KW-0547">Nucleotide-binding</keyword>
<evidence type="ECO:0000256" key="3">
    <source>
        <dbReference type="ARBA" id="ARBA00022679"/>
    </source>
</evidence>
<dbReference type="GeneID" id="22580010"/>
<dbReference type="InterPro" id="IPR011009">
    <property type="entry name" value="Kinase-like_dom_sf"/>
</dbReference>
<feature type="compositionally biased region" description="Basic and acidic residues" evidence="11">
    <location>
        <begin position="860"/>
        <end position="873"/>
    </location>
</feature>
<keyword evidence="5 14" id="KW-0418">Kinase</keyword>
<dbReference type="InterPro" id="IPR030616">
    <property type="entry name" value="Aur-like"/>
</dbReference>
<gene>
    <name evidence="14" type="ORF">PADG_00120</name>
</gene>
<dbReference type="PROSITE" id="PS50011">
    <property type="entry name" value="PROTEIN_KINASE_DOM"/>
    <property type="match status" value="1"/>
</dbReference>
<dbReference type="InParanoid" id="C1FZT0"/>
<keyword evidence="2" id="KW-0723">Serine/threonine-protein kinase</keyword>
<keyword evidence="3" id="KW-0808">Transferase</keyword>
<dbReference type="GO" id="GO:0005524">
    <property type="term" value="F:ATP binding"/>
    <property type="evidence" value="ECO:0007669"/>
    <property type="project" value="UniProtKB-UniRule"/>
</dbReference>
<evidence type="ECO:0000256" key="6">
    <source>
        <dbReference type="ARBA" id="ARBA00022840"/>
    </source>
</evidence>
<dbReference type="FunFam" id="3.30.200.20:FF:000470">
    <property type="entry name" value="Serine/threonine-protein kinase RAD53"/>
    <property type="match status" value="1"/>
</dbReference>
<dbReference type="InterPro" id="IPR017441">
    <property type="entry name" value="Protein_kinase_ATP_BS"/>
</dbReference>
<dbReference type="PANTHER" id="PTHR24350">
    <property type="entry name" value="SERINE/THREONINE-PROTEIN KINASE IAL-RELATED"/>
    <property type="match status" value="1"/>
</dbReference>
<dbReference type="SUPFAM" id="SSF49879">
    <property type="entry name" value="SMAD/FHA domain"/>
    <property type="match status" value="1"/>
</dbReference>
<dbReference type="InterPro" id="IPR008984">
    <property type="entry name" value="SMAD_FHA_dom_sf"/>
</dbReference>
<dbReference type="SMART" id="SM00220">
    <property type="entry name" value="S_TKc"/>
    <property type="match status" value="1"/>
</dbReference>
<dbReference type="STRING" id="502780.C1FZT0"/>
<dbReference type="PROSITE" id="PS50006">
    <property type="entry name" value="FHA_DOMAIN"/>
    <property type="match status" value="1"/>
</dbReference>
<dbReference type="EMBL" id="KN275957">
    <property type="protein sequence ID" value="EEH43831.2"/>
    <property type="molecule type" value="Genomic_DNA"/>
</dbReference>
<dbReference type="Pfam" id="PF00069">
    <property type="entry name" value="Pkinase"/>
    <property type="match status" value="1"/>
</dbReference>
<evidence type="ECO:0000256" key="4">
    <source>
        <dbReference type="ARBA" id="ARBA00022741"/>
    </source>
</evidence>
<feature type="domain" description="Protein kinase" evidence="13">
    <location>
        <begin position="250"/>
        <end position="534"/>
    </location>
</feature>
<feature type="cross-link" description="Glycyl lysine isopeptide (Lys-Gly) (interchain with G-Cter in SUMO2)" evidence="9">
    <location>
        <position position="377"/>
    </location>
</feature>
<feature type="binding site" evidence="8 10">
    <location>
        <position position="279"/>
    </location>
    <ligand>
        <name>ATP</name>
        <dbReference type="ChEBI" id="CHEBI:30616"/>
    </ligand>
</feature>
<feature type="binding site" evidence="8">
    <location>
        <position position="395"/>
    </location>
    <ligand>
        <name>ATP</name>
        <dbReference type="ChEBI" id="CHEBI:30616"/>
    </ligand>
</feature>